<gene>
    <name evidence="1" type="ORF">SAMN04488523_104301</name>
</gene>
<organism evidence="1 2">
    <name type="scientific">Sulfitobacter brevis</name>
    <dbReference type="NCBI Taxonomy" id="74348"/>
    <lineage>
        <taxon>Bacteria</taxon>
        <taxon>Pseudomonadati</taxon>
        <taxon>Pseudomonadota</taxon>
        <taxon>Alphaproteobacteria</taxon>
        <taxon>Rhodobacterales</taxon>
        <taxon>Roseobacteraceae</taxon>
        <taxon>Sulfitobacter</taxon>
    </lineage>
</organism>
<keyword evidence="2" id="KW-1185">Reference proteome</keyword>
<sequence length="71" mass="7436">MGAGEDYFFGVLSPGLDGDDFGAGFFGVSGMLHTLVCKSVGHYAGPDPNVPECSANEMSYLALMSYLDSYG</sequence>
<evidence type="ECO:0000313" key="1">
    <source>
        <dbReference type="EMBL" id="SFE04396.1"/>
    </source>
</evidence>
<accession>A0A1I1XAF2</accession>
<dbReference type="RefSeq" id="WP_093923218.1">
    <property type="nucleotide sequence ID" value="NZ_FOMW01000004.1"/>
</dbReference>
<dbReference type="AlphaFoldDB" id="A0A1I1XAF2"/>
<reference evidence="1 2" key="1">
    <citation type="submission" date="2016-10" db="EMBL/GenBank/DDBJ databases">
        <authorList>
            <person name="de Groot N.N."/>
        </authorList>
    </citation>
    <scope>NUCLEOTIDE SEQUENCE [LARGE SCALE GENOMIC DNA]</scope>
    <source>
        <strain evidence="1 2">DSM 11443</strain>
    </source>
</reference>
<name>A0A1I1XAF2_9RHOB</name>
<dbReference type="Proteomes" id="UP000198977">
    <property type="component" value="Unassembled WGS sequence"/>
</dbReference>
<protein>
    <submittedName>
        <fullName evidence="1">Uncharacterized protein</fullName>
    </submittedName>
</protein>
<evidence type="ECO:0000313" key="2">
    <source>
        <dbReference type="Proteomes" id="UP000198977"/>
    </source>
</evidence>
<proteinExistence type="predicted"/>
<dbReference type="EMBL" id="FOMW01000004">
    <property type="protein sequence ID" value="SFE04396.1"/>
    <property type="molecule type" value="Genomic_DNA"/>
</dbReference>